<sequence>MTERHAEKPPLLRRVWEAIIGEFTPPSTPRPTPSEAEFAEGYLAVGMINDAIEDGPGGDVQGPDKLVISADIPGHGTIYRTRSCPLSMPGSGLKLIGHSIRFRHTTFDPDYSNDIQVTRWPPEVRKALEPVRYEGPGALRARAWGLLAGCNFLVMWAGIALTPILLCGIMFGGDMFTDLPAWFHPGVALASSVGAVPLGLFLAAVCNVHRDAALSRTRSRRSPGHETRTSSSGIADDEPCG</sequence>
<feature type="region of interest" description="Disordered" evidence="1">
    <location>
        <begin position="216"/>
        <end position="241"/>
    </location>
</feature>
<gene>
    <name evidence="3" type="ORF">D806_039100</name>
</gene>
<dbReference type="Proteomes" id="UP000011200">
    <property type="component" value="Chromosome"/>
</dbReference>
<accession>A0A2U9PSX2</accession>
<dbReference type="AlphaFoldDB" id="A0A2U9PSX2"/>
<evidence type="ECO:0000313" key="4">
    <source>
        <dbReference type="Proteomes" id="UP000011200"/>
    </source>
</evidence>
<feature type="transmembrane region" description="Helical" evidence="2">
    <location>
        <begin position="146"/>
        <end position="171"/>
    </location>
</feature>
<reference evidence="4" key="2">
    <citation type="submission" date="2018-03" db="EMBL/GenBank/DDBJ databases">
        <authorList>
            <person name="Derbyshire K."/>
            <person name="Gray T.A."/>
            <person name="Champion M."/>
        </authorList>
    </citation>
    <scope>NUCLEOTIDE SEQUENCE [LARGE SCALE GENOMIC DNA]</scope>
    <source>
        <strain evidence="4">MKD8</strain>
    </source>
</reference>
<dbReference type="RefSeq" id="WP_003895375.1">
    <property type="nucleotide sequence ID" value="NZ_CP027541.1"/>
</dbReference>
<name>A0A2U9PSX2_MYCSE</name>
<organism evidence="3 4">
    <name type="scientific">Mycolicibacterium smegmatis (strain MKD8)</name>
    <name type="common">Mycobacterium smegmatis</name>
    <dbReference type="NCBI Taxonomy" id="1214915"/>
    <lineage>
        <taxon>Bacteria</taxon>
        <taxon>Bacillati</taxon>
        <taxon>Actinomycetota</taxon>
        <taxon>Actinomycetes</taxon>
        <taxon>Mycobacteriales</taxon>
        <taxon>Mycobacteriaceae</taxon>
        <taxon>Mycolicibacterium</taxon>
    </lineage>
</organism>
<keyword evidence="2" id="KW-0472">Membrane</keyword>
<protein>
    <submittedName>
        <fullName evidence="3">Uncharacterized protein</fullName>
    </submittedName>
</protein>
<evidence type="ECO:0000256" key="2">
    <source>
        <dbReference type="SAM" id="Phobius"/>
    </source>
</evidence>
<evidence type="ECO:0000313" key="3">
    <source>
        <dbReference type="EMBL" id="AWT54876.1"/>
    </source>
</evidence>
<feature type="transmembrane region" description="Helical" evidence="2">
    <location>
        <begin position="183"/>
        <end position="208"/>
    </location>
</feature>
<evidence type="ECO:0000256" key="1">
    <source>
        <dbReference type="SAM" id="MobiDB-lite"/>
    </source>
</evidence>
<dbReference type="EMBL" id="CP027541">
    <property type="protein sequence ID" value="AWT54876.1"/>
    <property type="molecule type" value="Genomic_DNA"/>
</dbReference>
<keyword evidence="2" id="KW-0812">Transmembrane</keyword>
<proteinExistence type="predicted"/>
<keyword evidence="2" id="KW-1133">Transmembrane helix</keyword>
<reference evidence="3 4" key="1">
    <citation type="journal article" date="2013" name="Genome Announc.">
        <title>Draft genome sequence of MKD8, a conjugal recipient Mycobacterium smegmatis strain.</title>
        <authorList>
            <person name="Gray T.A."/>
            <person name="Palumbo M.J."/>
            <person name="Derbyshire K.M."/>
        </authorList>
    </citation>
    <scope>NUCLEOTIDE SEQUENCE [LARGE SCALE GENOMIC DNA]</scope>
    <source>
        <strain evidence="3 4">MKD8</strain>
    </source>
</reference>